<dbReference type="SUPFAM" id="SSF47384">
    <property type="entry name" value="Homodimeric domain of signal transducing histidine kinase"/>
    <property type="match status" value="1"/>
</dbReference>
<sequence>MTSATYEKNADYWQRLSRLEAGRAEVLKFAAQGESIDTILSFLCAKSEEFNPAMKTSVLALNEQQQTLHPLASVSLPKAYCDALDGVSIGLGVGSCGTAAFSKKRVVVEDINSHPYWSQYKQLAMGFGLRACWSEPIIGSHGKIYGTFAIYYNEPQSPTAEDLQFIETSANLAAVVFENAAYRQQLLEANRQLAQTVDDRTQELQRLNSELSEVVRRQQDDEASRLEAEKQVMVKTLLTGIAHELNTPLGVAMTAVSCAQSDIHRLLSGITNRTLSQSQATGLLESLEEKFKLTESNLYKGSQLIQIFKQVDSSGSFQSEAKFDIGELLRELKTSYQQQTGFANMAIEADTGIRCRSRYTLWQIFSALVDNSLVHGFNGSNSGHISIGVSESSSHIHITYHDDGVGIAANDKDKVFEPFYSPNKTKGNMGLGLNIIRNIIYNAYNGSIKLVDSPVGVRFQIALPK</sequence>
<evidence type="ECO:0000313" key="10">
    <source>
        <dbReference type="Proteomes" id="UP000638014"/>
    </source>
</evidence>
<dbReference type="PROSITE" id="PS50109">
    <property type="entry name" value="HIS_KIN"/>
    <property type="match status" value="1"/>
</dbReference>
<evidence type="ECO:0000256" key="2">
    <source>
        <dbReference type="ARBA" id="ARBA00012438"/>
    </source>
</evidence>
<dbReference type="GO" id="GO:0000155">
    <property type="term" value="F:phosphorelay sensor kinase activity"/>
    <property type="evidence" value="ECO:0007669"/>
    <property type="project" value="InterPro"/>
</dbReference>
<accession>A0A8J6R3D9</accession>
<keyword evidence="6" id="KW-0067">ATP-binding</keyword>
<dbReference type="EC" id="2.7.13.3" evidence="2"/>
<protein>
    <recommendedName>
        <fullName evidence="2">histidine kinase</fullName>
        <ecNumber evidence="2">2.7.13.3</ecNumber>
    </recommendedName>
</protein>
<organism evidence="9 10">
    <name type="scientific">Neiella litorisoli</name>
    <dbReference type="NCBI Taxonomy" id="2771431"/>
    <lineage>
        <taxon>Bacteria</taxon>
        <taxon>Pseudomonadati</taxon>
        <taxon>Pseudomonadota</taxon>
        <taxon>Gammaproteobacteria</taxon>
        <taxon>Alteromonadales</taxon>
        <taxon>Echinimonadaceae</taxon>
        <taxon>Neiella</taxon>
    </lineage>
</organism>
<dbReference type="SMART" id="SM00065">
    <property type="entry name" value="GAF"/>
    <property type="match status" value="1"/>
</dbReference>
<dbReference type="PANTHER" id="PTHR44936:SF10">
    <property type="entry name" value="SENSOR PROTEIN RSTB"/>
    <property type="match status" value="1"/>
</dbReference>
<dbReference type="AlphaFoldDB" id="A0A8J6R3D9"/>
<dbReference type="SUPFAM" id="SSF55874">
    <property type="entry name" value="ATPase domain of HSP90 chaperone/DNA topoisomerase II/histidine kinase"/>
    <property type="match status" value="1"/>
</dbReference>
<dbReference type="Pfam" id="PF13185">
    <property type="entry name" value="GAF_2"/>
    <property type="match status" value="1"/>
</dbReference>
<dbReference type="CDD" id="cd00075">
    <property type="entry name" value="HATPase"/>
    <property type="match status" value="1"/>
</dbReference>
<gene>
    <name evidence="9" type="ORF">IC617_12330</name>
</gene>
<dbReference type="InterPro" id="IPR005467">
    <property type="entry name" value="His_kinase_dom"/>
</dbReference>
<keyword evidence="7" id="KW-0175">Coiled coil</keyword>
<evidence type="ECO:0000256" key="6">
    <source>
        <dbReference type="ARBA" id="ARBA00022840"/>
    </source>
</evidence>
<keyword evidence="10" id="KW-1185">Reference proteome</keyword>
<dbReference type="Proteomes" id="UP000638014">
    <property type="component" value="Unassembled WGS sequence"/>
</dbReference>
<dbReference type="InterPro" id="IPR036097">
    <property type="entry name" value="HisK_dim/P_sf"/>
</dbReference>
<dbReference type="Gene3D" id="3.30.565.10">
    <property type="entry name" value="Histidine kinase-like ATPase, C-terminal domain"/>
    <property type="match status" value="1"/>
</dbReference>
<dbReference type="SUPFAM" id="SSF55781">
    <property type="entry name" value="GAF domain-like"/>
    <property type="match status" value="1"/>
</dbReference>
<dbReference type="RefSeq" id="WP_191145288.1">
    <property type="nucleotide sequence ID" value="NZ_JACXAF010000015.1"/>
</dbReference>
<keyword evidence="4" id="KW-0547">Nucleotide-binding</keyword>
<keyword evidence="5 9" id="KW-0418">Kinase</keyword>
<dbReference type="PRINTS" id="PR00344">
    <property type="entry name" value="BCTRLSENSOR"/>
</dbReference>
<dbReference type="InterPro" id="IPR003018">
    <property type="entry name" value="GAF"/>
</dbReference>
<comment type="caution">
    <text evidence="9">The sequence shown here is derived from an EMBL/GenBank/DDBJ whole genome shotgun (WGS) entry which is preliminary data.</text>
</comment>
<dbReference type="GO" id="GO:0005524">
    <property type="term" value="F:ATP binding"/>
    <property type="evidence" value="ECO:0007669"/>
    <property type="project" value="UniProtKB-KW"/>
</dbReference>
<feature type="domain" description="Histidine kinase" evidence="8">
    <location>
        <begin position="240"/>
        <end position="465"/>
    </location>
</feature>
<evidence type="ECO:0000313" key="9">
    <source>
        <dbReference type="EMBL" id="MBD1390220.1"/>
    </source>
</evidence>
<evidence type="ECO:0000256" key="3">
    <source>
        <dbReference type="ARBA" id="ARBA00022679"/>
    </source>
</evidence>
<dbReference type="Gene3D" id="3.30.450.40">
    <property type="match status" value="1"/>
</dbReference>
<evidence type="ECO:0000256" key="4">
    <source>
        <dbReference type="ARBA" id="ARBA00022741"/>
    </source>
</evidence>
<dbReference type="EMBL" id="JACXAF010000015">
    <property type="protein sequence ID" value="MBD1390220.1"/>
    <property type="molecule type" value="Genomic_DNA"/>
</dbReference>
<name>A0A8J6R3D9_9GAMM</name>
<dbReference type="InterPro" id="IPR029016">
    <property type="entry name" value="GAF-like_dom_sf"/>
</dbReference>
<keyword evidence="3" id="KW-0808">Transferase</keyword>
<dbReference type="InterPro" id="IPR003594">
    <property type="entry name" value="HATPase_dom"/>
</dbReference>
<dbReference type="InterPro" id="IPR050980">
    <property type="entry name" value="2C_sensor_his_kinase"/>
</dbReference>
<dbReference type="InterPro" id="IPR004358">
    <property type="entry name" value="Sig_transdc_His_kin-like_C"/>
</dbReference>
<dbReference type="InterPro" id="IPR036890">
    <property type="entry name" value="HATPase_C_sf"/>
</dbReference>
<dbReference type="PANTHER" id="PTHR44936">
    <property type="entry name" value="SENSOR PROTEIN CREC"/>
    <property type="match status" value="1"/>
</dbReference>
<evidence type="ECO:0000256" key="7">
    <source>
        <dbReference type="SAM" id="Coils"/>
    </source>
</evidence>
<evidence type="ECO:0000259" key="8">
    <source>
        <dbReference type="PROSITE" id="PS50109"/>
    </source>
</evidence>
<evidence type="ECO:0000256" key="5">
    <source>
        <dbReference type="ARBA" id="ARBA00022777"/>
    </source>
</evidence>
<feature type="coiled-coil region" evidence="7">
    <location>
        <begin position="179"/>
        <end position="217"/>
    </location>
</feature>
<dbReference type="SMART" id="SM00387">
    <property type="entry name" value="HATPase_c"/>
    <property type="match status" value="1"/>
</dbReference>
<dbReference type="Gene3D" id="1.10.287.130">
    <property type="match status" value="1"/>
</dbReference>
<evidence type="ECO:0000256" key="1">
    <source>
        <dbReference type="ARBA" id="ARBA00000085"/>
    </source>
</evidence>
<dbReference type="Pfam" id="PF02518">
    <property type="entry name" value="HATPase_c"/>
    <property type="match status" value="1"/>
</dbReference>
<proteinExistence type="predicted"/>
<comment type="catalytic activity">
    <reaction evidence="1">
        <text>ATP + protein L-histidine = ADP + protein N-phospho-L-histidine.</text>
        <dbReference type="EC" id="2.7.13.3"/>
    </reaction>
</comment>
<reference evidence="9" key="1">
    <citation type="submission" date="2020-09" db="EMBL/GenBank/DDBJ databases">
        <title>A novel bacterium of genus Neiella, isolated from South China Sea.</title>
        <authorList>
            <person name="Huang H."/>
            <person name="Mo K."/>
            <person name="Hu Y."/>
        </authorList>
    </citation>
    <scope>NUCLEOTIDE SEQUENCE</scope>
    <source>
        <strain evidence="9">HB171785</strain>
    </source>
</reference>